<protein>
    <submittedName>
        <fullName evidence="2">Uncharacterized protein</fullName>
    </submittedName>
</protein>
<dbReference type="EMBL" id="UINC01026675">
    <property type="protein sequence ID" value="SVB04543.1"/>
    <property type="molecule type" value="Genomic_DNA"/>
</dbReference>
<keyword evidence="1" id="KW-0812">Transmembrane</keyword>
<keyword evidence="1" id="KW-0472">Membrane</keyword>
<proteinExistence type="predicted"/>
<keyword evidence="1" id="KW-1133">Transmembrane helix</keyword>
<reference evidence="2" key="1">
    <citation type="submission" date="2018-05" db="EMBL/GenBank/DDBJ databases">
        <authorList>
            <person name="Lanie J.A."/>
            <person name="Ng W.-L."/>
            <person name="Kazmierczak K.M."/>
            <person name="Andrzejewski T.M."/>
            <person name="Davidsen T.M."/>
            <person name="Wayne K.J."/>
            <person name="Tettelin H."/>
            <person name="Glass J.I."/>
            <person name="Rusch D."/>
            <person name="Podicherti R."/>
            <person name="Tsui H.-C.T."/>
            <person name="Winkler M.E."/>
        </authorList>
    </citation>
    <scope>NUCLEOTIDE SEQUENCE</scope>
</reference>
<evidence type="ECO:0000256" key="1">
    <source>
        <dbReference type="SAM" id="Phobius"/>
    </source>
</evidence>
<accession>A0A382AU46</accession>
<feature type="non-terminal residue" evidence="2">
    <location>
        <position position="154"/>
    </location>
</feature>
<dbReference type="AlphaFoldDB" id="A0A382AU46"/>
<sequence length="154" mass="18227">MFYIKKFLVVIFSICIIFGHQFFISNTELHYKEDIQKLEITIEVFTHDIDLILENKNFKVISLGTEKEEKEIDIFLVDYLSDNFIIQEYAWTYLGKEVGDNYTYFYLEITDFSLSAKISILNTIFMDVYARQRNMVNFYNGEIIQSASMTNAEP</sequence>
<organism evidence="2">
    <name type="scientific">marine metagenome</name>
    <dbReference type="NCBI Taxonomy" id="408172"/>
    <lineage>
        <taxon>unclassified sequences</taxon>
        <taxon>metagenomes</taxon>
        <taxon>ecological metagenomes</taxon>
    </lineage>
</organism>
<dbReference type="Pfam" id="PF20420">
    <property type="entry name" value="DUF6702"/>
    <property type="match status" value="1"/>
</dbReference>
<feature type="transmembrane region" description="Helical" evidence="1">
    <location>
        <begin position="7"/>
        <end position="24"/>
    </location>
</feature>
<dbReference type="InterPro" id="IPR046525">
    <property type="entry name" value="DUF6702"/>
</dbReference>
<name>A0A382AU46_9ZZZZ</name>
<evidence type="ECO:0000313" key="2">
    <source>
        <dbReference type="EMBL" id="SVB04543.1"/>
    </source>
</evidence>
<gene>
    <name evidence="2" type="ORF">METZ01_LOCUS157397</name>
</gene>